<comment type="caution">
    <text evidence="1">The sequence shown here is derived from an EMBL/GenBank/DDBJ whole genome shotgun (WGS) entry which is preliminary data.</text>
</comment>
<protein>
    <submittedName>
        <fullName evidence="1">Uncharacterized protein</fullName>
    </submittedName>
</protein>
<evidence type="ECO:0000313" key="2">
    <source>
        <dbReference type="Proteomes" id="UP000077857"/>
    </source>
</evidence>
<reference evidence="1 2" key="1">
    <citation type="submission" date="2016-03" db="EMBL/GenBank/DDBJ databases">
        <authorList>
            <person name="Ploux O."/>
        </authorList>
    </citation>
    <scope>NUCLEOTIDE SEQUENCE [LARGE SCALE GENOMIC DNA]</scope>
    <source>
        <strain evidence="1 2">R-45378</strain>
    </source>
</reference>
<organism evidence="1 2">
    <name type="scientific">Methylomonas koyamae</name>
    <dbReference type="NCBI Taxonomy" id="702114"/>
    <lineage>
        <taxon>Bacteria</taxon>
        <taxon>Pseudomonadati</taxon>
        <taxon>Pseudomonadota</taxon>
        <taxon>Gammaproteobacteria</taxon>
        <taxon>Methylococcales</taxon>
        <taxon>Methylococcaceae</taxon>
        <taxon>Methylomonas</taxon>
    </lineage>
</organism>
<gene>
    <name evidence="1" type="ORF">A1507_13195</name>
</gene>
<dbReference type="OrthoDB" id="5573906at2"/>
<name>A0A177NCZ3_9GAMM</name>
<evidence type="ECO:0000313" key="1">
    <source>
        <dbReference type="EMBL" id="OAI15775.1"/>
    </source>
</evidence>
<dbReference type="AlphaFoldDB" id="A0A177NCZ3"/>
<sequence>MAKDLNELRAVLDKLDAMVKSMSEMDAEILDFVEAHYPDALNDQKVLQAFKNIGDAEDELQRQLSLLRSRLAANIPELNG</sequence>
<dbReference type="EMBL" id="LUUJ01000080">
    <property type="protein sequence ID" value="OAI15775.1"/>
    <property type="molecule type" value="Genomic_DNA"/>
</dbReference>
<accession>A0A177NCZ3</accession>
<dbReference type="Proteomes" id="UP000077857">
    <property type="component" value="Unassembled WGS sequence"/>
</dbReference>
<proteinExistence type="predicted"/>
<dbReference type="RefSeq" id="WP_054762391.1">
    <property type="nucleotide sequence ID" value="NZ_AP019777.1"/>
</dbReference>